<dbReference type="GO" id="GO:0005737">
    <property type="term" value="C:cytoplasm"/>
    <property type="evidence" value="ECO:0007669"/>
    <property type="project" value="UniProtKB-SubCell"/>
</dbReference>
<dbReference type="RefSeq" id="XP_030854128.1">
    <property type="nucleotide sequence ID" value="XM_030998268.1"/>
</dbReference>
<dbReference type="EnsemblMetazoa" id="XM_030998268">
    <property type="protein sequence ID" value="XP_030854128"/>
    <property type="gene ID" value="LOC586524"/>
</dbReference>
<feature type="compositionally biased region" description="Polar residues" evidence="5">
    <location>
        <begin position="113"/>
        <end position="123"/>
    </location>
</feature>
<dbReference type="PANTHER" id="PTHR13463">
    <property type="entry name" value="PROTEIN C10"/>
    <property type="match status" value="1"/>
</dbReference>
<dbReference type="Proteomes" id="UP000007110">
    <property type="component" value="Unassembled WGS sequence"/>
</dbReference>
<evidence type="ECO:0000256" key="5">
    <source>
        <dbReference type="SAM" id="MobiDB-lite"/>
    </source>
</evidence>
<evidence type="ECO:0000256" key="3">
    <source>
        <dbReference type="ARBA" id="ARBA00020502"/>
    </source>
</evidence>
<dbReference type="InterPro" id="IPR026317">
    <property type="entry name" value="P_C10"/>
</dbReference>
<protein>
    <recommendedName>
        <fullName evidence="3">Protein C10</fullName>
    </recommendedName>
</protein>
<evidence type="ECO:0000256" key="4">
    <source>
        <dbReference type="ARBA" id="ARBA00022490"/>
    </source>
</evidence>
<proteinExistence type="inferred from homology"/>
<dbReference type="InParanoid" id="A0A7M7PMN1"/>
<reference evidence="7" key="1">
    <citation type="submission" date="2015-02" db="EMBL/GenBank/DDBJ databases">
        <title>Genome sequencing for Strongylocentrotus purpuratus.</title>
        <authorList>
            <person name="Murali S."/>
            <person name="Liu Y."/>
            <person name="Vee V."/>
            <person name="English A."/>
            <person name="Wang M."/>
            <person name="Skinner E."/>
            <person name="Han Y."/>
            <person name="Muzny D.M."/>
            <person name="Worley K.C."/>
            <person name="Gibbs R.A."/>
        </authorList>
    </citation>
    <scope>NUCLEOTIDE SEQUENCE</scope>
</reference>
<dbReference type="OrthoDB" id="75738at2759"/>
<accession>A0A7M7PMN1</accession>
<reference evidence="6" key="2">
    <citation type="submission" date="2021-01" db="UniProtKB">
        <authorList>
            <consortium name="EnsemblMetazoa"/>
        </authorList>
    </citation>
    <scope>IDENTIFICATION</scope>
</reference>
<dbReference type="GeneID" id="586524"/>
<dbReference type="PANTHER" id="PTHR13463:SF3">
    <property type="entry name" value="PROTEIN C10"/>
    <property type="match status" value="1"/>
</dbReference>
<dbReference type="CTD" id="113246"/>
<evidence type="ECO:0000256" key="2">
    <source>
        <dbReference type="ARBA" id="ARBA00007083"/>
    </source>
</evidence>
<dbReference type="AlphaFoldDB" id="A0A7M7PMN1"/>
<dbReference type="FunCoup" id="A0A7M7PMN1">
    <property type="interactions" value="859"/>
</dbReference>
<name>A0A7M7PMN1_STRPU</name>
<organism evidence="6 7">
    <name type="scientific">Strongylocentrotus purpuratus</name>
    <name type="common">Purple sea urchin</name>
    <dbReference type="NCBI Taxonomy" id="7668"/>
    <lineage>
        <taxon>Eukaryota</taxon>
        <taxon>Metazoa</taxon>
        <taxon>Echinodermata</taxon>
        <taxon>Eleutherozoa</taxon>
        <taxon>Echinozoa</taxon>
        <taxon>Echinoidea</taxon>
        <taxon>Euechinoidea</taxon>
        <taxon>Echinacea</taxon>
        <taxon>Camarodonta</taxon>
        <taxon>Echinidea</taxon>
        <taxon>Strongylocentrotidae</taxon>
        <taxon>Strongylocentrotus</taxon>
    </lineage>
</organism>
<dbReference type="Pfam" id="PF14974">
    <property type="entry name" value="P_C10"/>
    <property type="match status" value="1"/>
</dbReference>
<comment type="subcellular location">
    <subcellularLocation>
        <location evidence="1">Cytoplasm</location>
    </subcellularLocation>
</comment>
<keyword evidence="7" id="KW-1185">Reference proteome</keyword>
<evidence type="ECO:0000256" key="1">
    <source>
        <dbReference type="ARBA" id="ARBA00004496"/>
    </source>
</evidence>
<comment type="similarity">
    <text evidence="2">Belongs to the UPF0456 family.</text>
</comment>
<feature type="region of interest" description="Disordered" evidence="5">
    <location>
        <begin position="104"/>
        <end position="123"/>
    </location>
</feature>
<dbReference type="KEGG" id="spu:586524"/>
<evidence type="ECO:0000313" key="6">
    <source>
        <dbReference type="EnsemblMetazoa" id="XP_030854128"/>
    </source>
</evidence>
<dbReference type="OMA" id="GNDMMKM"/>
<evidence type="ECO:0000313" key="7">
    <source>
        <dbReference type="Proteomes" id="UP000007110"/>
    </source>
</evidence>
<sequence>MAQVNQPNLSLDRTRSALRDVLDAFLSPENKALMDKQKEAAGNDMMHMMHLVFPAATQIQMEAIQKYGFTPDGEGAIKFAQTVRQYESADNEVAEMASRLKSMFLPPLPSMAPPQTQGPMGAT</sequence>
<keyword evidence="4" id="KW-0963">Cytoplasm</keyword>
<dbReference type="GO" id="GO:0009791">
    <property type="term" value="P:post-embryonic development"/>
    <property type="evidence" value="ECO:0000318"/>
    <property type="project" value="GO_Central"/>
</dbReference>